<dbReference type="PANTHER" id="PTHR15756:SF6">
    <property type="entry name" value="TRANSMEMBRANE PROTEIN 176A"/>
    <property type="match status" value="1"/>
</dbReference>
<reference evidence="8" key="1">
    <citation type="journal article" date="2022" name="bioRxiv">
        <title>Sequencing and chromosome-scale assembly of the giantPleurodeles waltlgenome.</title>
        <authorList>
            <person name="Brown T."/>
            <person name="Elewa A."/>
            <person name="Iarovenko S."/>
            <person name="Subramanian E."/>
            <person name="Araus A.J."/>
            <person name="Petzold A."/>
            <person name="Susuki M."/>
            <person name="Suzuki K.-i.T."/>
            <person name="Hayashi T."/>
            <person name="Toyoda A."/>
            <person name="Oliveira C."/>
            <person name="Osipova E."/>
            <person name="Leigh N.D."/>
            <person name="Simon A."/>
            <person name="Yun M.H."/>
        </authorList>
    </citation>
    <scope>NUCLEOTIDE SEQUENCE</scope>
    <source>
        <strain evidence="8">20211129_DDA</strain>
        <tissue evidence="8">Liver</tissue>
    </source>
</reference>
<keyword evidence="4 7" id="KW-0812">Transmembrane</keyword>
<keyword evidence="3" id="KW-0597">Phosphoprotein</keyword>
<dbReference type="Proteomes" id="UP001066276">
    <property type="component" value="Chromosome 4_1"/>
</dbReference>
<keyword evidence="5 7" id="KW-1133">Transmembrane helix</keyword>
<evidence type="ECO:0000256" key="5">
    <source>
        <dbReference type="ARBA" id="ARBA00022989"/>
    </source>
</evidence>
<evidence type="ECO:0000256" key="3">
    <source>
        <dbReference type="ARBA" id="ARBA00022553"/>
    </source>
</evidence>
<feature type="transmembrane region" description="Helical" evidence="7">
    <location>
        <begin position="99"/>
        <end position="120"/>
    </location>
</feature>
<name>A0AAV7SXN7_PLEWA</name>
<dbReference type="PANTHER" id="PTHR15756">
    <property type="entry name" value="LR8/HCA112"/>
    <property type="match status" value="1"/>
</dbReference>
<evidence type="ECO:0000313" key="8">
    <source>
        <dbReference type="EMBL" id="KAJ1168647.1"/>
    </source>
</evidence>
<evidence type="ECO:0008006" key="10">
    <source>
        <dbReference type="Google" id="ProtNLM"/>
    </source>
</evidence>
<feature type="transmembrane region" description="Helical" evidence="7">
    <location>
        <begin position="71"/>
        <end position="93"/>
    </location>
</feature>
<accession>A0AAV7SXN7</accession>
<dbReference type="AlphaFoldDB" id="A0AAV7SXN7"/>
<gene>
    <name evidence="8" type="ORF">NDU88_000565</name>
</gene>
<dbReference type="InterPro" id="IPR009281">
    <property type="entry name" value="TMEM176A/TMEM176B"/>
</dbReference>
<comment type="caution">
    <text evidence="8">The sequence shown here is derived from an EMBL/GenBank/DDBJ whole genome shotgun (WGS) entry which is preliminary data.</text>
</comment>
<evidence type="ECO:0000256" key="7">
    <source>
        <dbReference type="SAM" id="Phobius"/>
    </source>
</evidence>
<keyword evidence="9" id="KW-1185">Reference proteome</keyword>
<proteinExistence type="inferred from homology"/>
<dbReference type="Pfam" id="PF04103">
    <property type="entry name" value="CD20"/>
    <property type="match status" value="1"/>
</dbReference>
<feature type="transmembrane region" description="Helical" evidence="7">
    <location>
        <begin position="127"/>
        <end position="151"/>
    </location>
</feature>
<sequence length="275" mass="29937">MESADAPQVGAMSTSFVRVNGVGVATDSSKPTVLNINVNRPSGLSILLDIVKSQWKGCTTPSRTYIGEQKVLGAVMIMIGLVCVSIGVLISFLQIGNMYWSSCCYWTGVPFIVTGAVAVLSERRPNCLWCTAAFLLHLASLGVAIAGLVFVSGDLRPDSWMNRWPLDPEVLCKPPYYDYRRYGEFPAPEPDDYRAIKCNAEVKKFLNILRGVQVIVLVSTCLALCISLYSLVSGIKGLCCTCARQQEEEEPTVGQGSEQLMVAEAAPYAEKCSKM</sequence>
<dbReference type="GO" id="GO:0016020">
    <property type="term" value="C:membrane"/>
    <property type="evidence" value="ECO:0007669"/>
    <property type="project" value="UniProtKB-SubCell"/>
</dbReference>
<evidence type="ECO:0000313" key="9">
    <source>
        <dbReference type="Proteomes" id="UP001066276"/>
    </source>
</evidence>
<dbReference type="EMBL" id="JANPWB010000007">
    <property type="protein sequence ID" value="KAJ1168647.1"/>
    <property type="molecule type" value="Genomic_DNA"/>
</dbReference>
<evidence type="ECO:0000256" key="4">
    <source>
        <dbReference type="ARBA" id="ARBA00022692"/>
    </source>
</evidence>
<comment type="similarity">
    <text evidence="2">Belongs to the TMEM176 family.</text>
</comment>
<organism evidence="8 9">
    <name type="scientific">Pleurodeles waltl</name>
    <name type="common">Iberian ribbed newt</name>
    <dbReference type="NCBI Taxonomy" id="8319"/>
    <lineage>
        <taxon>Eukaryota</taxon>
        <taxon>Metazoa</taxon>
        <taxon>Chordata</taxon>
        <taxon>Craniata</taxon>
        <taxon>Vertebrata</taxon>
        <taxon>Euteleostomi</taxon>
        <taxon>Amphibia</taxon>
        <taxon>Batrachia</taxon>
        <taxon>Caudata</taxon>
        <taxon>Salamandroidea</taxon>
        <taxon>Salamandridae</taxon>
        <taxon>Pleurodelinae</taxon>
        <taxon>Pleurodeles</taxon>
    </lineage>
</organism>
<comment type="subcellular location">
    <subcellularLocation>
        <location evidence="1">Membrane</location>
        <topology evidence="1">Multi-pass membrane protein</topology>
    </subcellularLocation>
</comment>
<evidence type="ECO:0000256" key="6">
    <source>
        <dbReference type="ARBA" id="ARBA00023136"/>
    </source>
</evidence>
<keyword evidence="6 7" id="KW-0472">Membrane</keyword>
<protein>
    <recommendedName>
        <fullName evidence="10">Transmembrane protein 176B</fullName>
    </recommendedName>
</protein>
<dbReference type="InterPro" id="IPR007237">
    <property type="entry name" value="CD20-like"/>
</dbReference>
<feature type="transmembrane region" description="Helical" evidence="7">
    <location>
        <begin position="212"/>
        <end position="232"/>
    </location>
</feature>
<evidence type="ECO:0000256" key="2">
    <source>
        <dbReference type="ARBA" id="ARBA00006022"/>
    </source>
</evidence>
<evidence type="ECO:0000256" key="1">
    <source>
        <dbReference type="ARBA" id="ARBA00004141"/>
    </source>
</evidence>